<evidence type="ECO:0000256" key="4">
    <source>
        <dbReference type="ARBA" id="ARBA00022741"/>
    </source>
</evidence>
<feature type="binding site" evidence="8">
    <location>
        <position position="99"/>
    </location>
    <ligand>
        <name>GTP</name>
        <dbReference type="ChEBI" id="CHEBI:37565"/>
    </ligand>
</feature>
<keyword evidence="3 8" id="KW-0479">Metal-binding</keyword>
<proteinExistence type="inferred from homology"/>
<keyword evidence="4 8" id="KW-0547">Nucleotide-binding</keyword>
<evidence type="ECO:0000313" key="11">
    <source>
        <dbReference type="Proteomes" id="UP000279799"/>
    </source>
</evidence>
<keyword evidence="1 8" id="KW-0963">Cytoplasm</keyword>
<evidence type="ECO:0000256" key="8">
    <source>
        <dbReference type="HAMAP-Rule" id="MF_00316"/>
    </source>
</evidence>
<feature type="binding site" evidence="8">
    <location>
        <position position="69"/>
    </location>
    <ligand>
        <name>GTP</name>
        <dbReference type="ChEBI" id="CHEBI:37565"/>
    </ligand>
</feature>
<dbReference type="Pfam" id="PF12804">
    <property type="entry name" value="NTP_transf_3"/>
    <property type="match status" value="1"/>
</dbReference>
<evidence type="ECO:0000256" key="7">
    <source>
        <dbReference type="ARBA" id="ARBA00023150"/>
    </source>
</evidence>
<reference evidence="10 11" key="1">
    <citation type="submission" date="2018-12" db="EMBL/GenBank/DDBJ databases">
        <authorList>
            <consortium name="Pathogen Informatics"/>
        </authorList>
    </citation>
    <scope>NUCLEOTIDE SEQUENCE [LARGE SCALE GENOMIC DNA]</scope>
    <source>
        <strain evidence="10 11">NCTC12871</strain>
    </source>
</reference>
<keyword evidence="2 8" id="KW-0808">Transferase</keyword>
<dbReference type="EMBL" id="LR134510">
    <property type="protein sequence ID" value="VEJ09034.1"/>
    <property type="molecule type" value="Genomic_DNA"/>
</dbReference>
<gene>
    <name evidence="8 10" type="primary">mobA</name>
    <name evidence="10" type="ORF">NCTC12871_00463</name>
</gene>
<dbReference type="Proteomes" id="UP000279799">
    <property type="component" value="Chromosome"/>
</dbReference>
<evidence type="ECO:0000313" key="10">
    <source>
        <dbReference type="EMBL" id="VEJ09034.1"/>
    </source>
</evidence>
<keyword evidence="11" id="KW-1185">Reference proteome</keyword>
<evidence type="ECO:0000256" key="5">
    <source>
        <dbReference type="ARBA" id="ARBA00022842"/>
    </source>
</evidence>
<dbReference type="PANTHER" id="PTHR19136:SF81">
    <property type="entry name" value="MOLYBDENUM COFACTOR GUANYLYLTRANSFERASE"/>
    <property type="match status" value="1"/>
</dbReference>
<sequence>MTITISGVILAGGKARRMQGQDKGLVSFQGKPMITHCLARLLPQVSMVSINANRNHEKYVTYDVPVFADDLPDFQGPLSGMLTALKRARTDYVLFVPCDNPFLSEHLCSRLLQAVQQHNTQLAYANDGERDHPTFCLMSRQLVADLEEYLAKGQRRILTFMQQQGGIAVDFSDEKNAFQNFNTLDDVRTMEENA</sequence>
<evidence type="ECO:0000256" key="6">
    <source>
        <dbReference type="ARBA" id="ARBA00023134"/>
    </source>
</evidence>
<feature type="domain" description="MobA-like NTP transferase" evidence="9">
    <location>
        <begin position="7"/>
        <end position="159"/>
    </location>
</feature>
<accession>A0A448TSL8</accession>
<dbReference type="GO" id="GO:1902758">
    <property type="term" value="P:bis(molybdopterin guanine dinucleotide)molybdenum biosynthetic process"/>
    <property type="evidence" value="ECO:0007669"/>
    <property type="project" value="TreeGrafter"/>
</dbReference>
<dbReference type="NCBIfam" id="TIGR02665">
    <property type="entry name" value="molyb_mobA"/>
    <property type="match status" value="1"/>
</dbReference>
<dbReference type="HAMAP" id="MF_00316">
    <property type="entry name" value="MobA"/>
    <property type="match status" value="1"/>
</dbReference>
<evidence type="ECO:0000259" key="9">
    <source>
        <dbReference type="Pfam" id="PF12804"/>
    </source>
</evidence>
<feature type="binding site" evidence="8">
    <location>
        <begin position="10"/>
        <end position="12"/>
    </location>
    <ligand>
        <name>GTP</name>
        <dbReference type="ChEBI" id="CHEBI:37565"/>
    </ligand>
</feature>
<dbReference type="RefSeq" id="WP_126598620.1">
    <property type="nucleotide sequence ID" value="NZ_LR134510.1"/>
</dbReference>
<dbReference type="GO" id="GO:0046872">
    <property type="term" value="F:metal ion binding"/>
    <property type="evidence" value="ECO:0007669"/>
    <property type="project" value="UniProtKB-KW"/>
</dbReference>
<evidence type="ECO:0000256" key="3">
    <source>
        <dbReference type="ARBA" id="ARBA00022723"/>
    </source>
</evidence>
<dbReference type="InterPro" id="IPR029044">
    <property type="entry name" value="Nucleotide-diphossugar_trans"/>
</dbReference>
<keyword evidence="5 8" id="KW-0460">Magnesium</keyword>
<dbReference type="GO" id="GO:0061603">
    <property type="term" value="F:molybdenum cofactor guanylyltransferase activity"/>
    <property type="evidence" value="ECO:0007669"/>
    <property type="project" value="UniProtKB-EC"/>
</dbReference>
<dbReference type="SUPFAM" id="SSF53448">
    <property type="entry name" value="Nucleotide-diphospho-sugar transferases"/>
    <property type="match status" value="1"/>
</dbReference>
<dbReference type="KEGG" id="adp:NCTC12871_00463"/>
<dbReference type="CDD" id="cd02503">
    <property type="entry name" value="MobA"/>
    <property type="match status" value="1"/>
</dbReference>
<organism evidence="10 11">
    <name type="scientific">Actinobacillus delphinicola</name>
    <dbReference type="NCBI Taxonomy" id="51161"/>
    <lineage>
        <taxon>Bacteria</taxon>
        <taxon>Pseudomonadati</taxon>
        <taxon>Pseudomonadota</taxon>
        <taxon>Gammaproteobacteria</taxon>
        <taxon>Pasteurellales</taxon>
        <taxon>Pasteurellaceae</taxon>
        <taxon>Actinobacillus</taxon>
    </lineage>
</organism>
<comment type="catalytic activity">
    <reaction evidence="8">
        <text>Mo-molybdopterin + GTP + H(+) = Mo-molybdopterin guanine dinucleotide + diphosphate</text>
        <dbReference type="Rhea" id="RHEA:34243"/>
        <dbReference type="ChEBI" id="CHEBI:15378"/>
        <dbReference type="ChEBI" id="CHEBI:33019"/>
        <dbReference type="ChEBI" id="CHEBI:37565"/>
        <dbReference type="ChEBI" id="CHEBI:71302"/>
        <dbReference type="ChEBI" id="CHEBI:71310"/>
        <dbReference type="EC" id="2.7.7.77"/>
    </reaction>
</comment>
<feature type="binding site" evidence="8">
    <location>
        <position position="23"/>
    </location>
    <ligand>
        <name>GTP</name>
        <dbReference type="ChEBI" id="CHEBI:37565"/>
    </ligand>
</feature>
<dbReference type="InterPro" id="IPR013482">
    <property type="entry name" value="Molybde_CF_guanTrfase"/>
</dbReference>
<name>A0A448TSL8_9PAST</name>
<evidence type="ECO:0000256" key="1">
    <source>
        <dbReference type="ARBA" id="ARBA00022490"/>
    </source>
</evidence>
<dbReference type="OrthoDB" id="9788394at2"/>
<comment type="subcellular location">
    <subcellularLocation>
        <location evidence="8">Cytoplasm</location>
    </subcellularLocation>
</comment>
<dbReference type="EC" id="2.7.7.77" evidence="8"/>
<dbReference type="PANTHER" id="PTHR19136">
    <property type="entry name" value="MOLYBDENUM COFACTOR GUANYLYLTRANSFERASE"/>
    <property type="match status" value="1"/>
</dbReference>
<dbReference type="Gene3D" id="3.90.550.10">
    <property type="entry name" value="Spore Coat Polysaccharide Biosynthesis Protein SpsA, Chain A"/>
    <property type="match status" value="1"/>
</dbReference>
<evidence type="ECO:0000256" key="2">
    <source>
        <dbReference type="ARBA" id="ARBA00022679"/>
    </source>
</evidence>
<comment type="cofactor">
    <cofactor evidence="8">
        <name>Mg(2+)</name>
        <dbReference type="ChEBI" id="CHEBI:18420"/>
    </cofactor>
</comment>
<keyword evidence="7 8" id="KW-0501">Molybdenum cofactor biosynthesis</keyword>
<feature type="binding site" evidence="8">
    <location>
        <position position="51"/>
    </location>
    <ligand>
        <name>GTP</name>
        <dbReference type="ChEBI" id="CHEBI:37565"/>
    </ligand>
</feature>
<keyword evidence="6 8" id="KW-0342">GTP-binding</keyword>
<dbReference type="InterPro" id="IPR025877">
    <property type="entry name" value="MobA-like_NTP_Trfase"/>
</dbReference>
<dbReference type="GO" id="GO:0005525">
    <property type="term" value="F:GTP binding"/>
    <property type="evidence" value="ECO:0007669"/>
    <property type="project" value="UniProtKB-UniRule"/>
</dbReference>
<comment type="subunit">
    <text evidence="8">Monomer.</text>
</comment>
<comment type="similarity">
    <text evidence="8">Belongs to the MobA family.</text>
</comment>
<comment type="domain">
    <text evidence="8">The N-terminal domain determines nucleotide recognition and specific binding, while the C-terminal domain determines the specific binding to the target protein.</text>
</comment>
<dbReference type="AlphaFoldDB" id="A0A448TSL8"/>
<feature type="binding site" evidence="8">
    <location>
        <position position="99"/>
    </location>
    <ligand>
        <name>Mg(2+)</name>
        <dbReference type="ChEBI" id="CHEBI:18420"/>
    </ligand>
</feature>
<protein>
    <recommendedName>
        <fullName evidence="8">Molybdenum cofactor guanylyltransferase</fullName>
        <shortName evidence="8">MoCo guanylyltransferase</shortName>
        <ecNumber evidence="8">2.7.7.77</ecNumber>
    </recommendedName>
    <alternativeName>
        <fullName evidence="8">GTP:molybdopterin guanylyltransferase</fullName>
    </alternativeName>
    <alternativeName>
        <fullName evidence="8">Mo-MPT guanylyltransferase</fullName>
    </alternativeName>
    <alternativeName>
        <fullName evidence="8">Molybdopterin guanylyltransferase</fullName>
    </alternativeName>
    <alternativeName>
        <fullName evidence="8">Molybdopterin-guanine dinucleotide synthase</fullName>
        <shortName evidence="8">MGD synthase</shortName>
    </alternativeName>
</protein>
<dbReference type="GO" id="GO:0005737">
    <property type="term" value="C:cytoplasm"/>
    <property type="evidence" value="ECO:0007669"/>
    <property type="project" value="UniProtKB-SubCell"/>
</dbReference>
<comment type="function">
    <text evidence="8">Transfers a GMP moiety from GTP to Mo-molybdopterin (Mo-MPT) cofactor (Moco or molybdenum cofactor) to form Mo-molybdopterin guanine dinucleotide (Mo-MGD) cofactor.</text>
</comment>